<keyword evidence="1" id="KW-0732">Signal</keyword>
<sequence>MYFILILMVFVVSYAIASHSILYPNSPLTWKTVIHVLRRSYWNIYGELFIEEIEGELE</sequence>
<accession>A0A9D4I0T2</accession>
<reference evidence="2" key="2">
    <citation type="submission" date="2020-11" db="EMBL/GenBank/DDBJ databases">
        <authorList>
            <person name="McCartney M.A."/>
            <person name="Auch B."/>
            <person name="Kono T."/>
            <person name="Mallez S."/>
            <person name="Becker A."/>
            <person name="Gohl D.M."/>
            <person name="Silverstein K.A.T."/>
            <person name="Koren S."/>
            <person name="Bechman K.B."/>
            <person name="Herman A."/>
            <person name="Abrahante J.E."/>
            <person name="Garbe J."/>
        </authorList>
    </citation>
    <scope>NUCLEOTIDE SEQUENCE</scope>
    <source>
        <strain evidence="2">Duluth1</strain>
        <tissue evidence="2">Whole animal</tissue>
    </source>
</reference>
<evidence type="ECO:0000313" key="3">
    <source>
        <dbReference type="Proteomes" id="UP000828390"/>
    </source>
</evidence>
<reference evidence="2" key="1">
    <citation type="journal article" date="2019" name="bioRxiv">
        <title>The Genome of the Zebra Mussel, Dreissena polymorpha: A Resource for Invasive Species Research.</title>
        <authorList>
            <person name="McCartney M.A."/>
            <person name="Auch B."/>
            <person name="Kono T."/>
            <person name="Mallez S."/>
            <person name="Zhang Y."/>
            <person name="Obille A."/>
            <person name="Becker A."/>
            <person name="Abrahante J.E."/>
            <person name="Garbe J."/>
            <person name="Badalamenti J.P."/>
            <person name="Herman A."/>
            <person name="Mangelson H."/>
            <person name="Liachko I."/>
            <person name="Sullivan S."/>
            <person name="Sone E.D."/>
            <person name="Koren S."/>
            <person name="Silverstein K.A.T."/>
            <person name="Beckman K.B."/>
            <person name="Gohl D.M."/>
        </authorList>
    </citation>
    <scope>NUCLEOTIDE SEQUENCE</scope>
    <source>
        <strain evidence="2">Duluth1</strain>
        <tissue evidence="2">Whole animal</tissue>
    </source>
</reference>
<feature type="chain" id="PRO_5039192501" evidence="1">
    <location>
        <begin position="18"/>
        <end position="58"/>
    </location>
</feature>
<evidence type="ECO:0000313" key="2">
    <source>
        <dbReference type="EMBL" id="KAH3738176.1"/>
    </source>
</evidence>
<keyword evidence="3" id="KW-1185">Reference proteome</keyword>
<dbReference type="EMBL" id="JAIWYP010000011">
    <property type="protein sequence ID" value="KAH3738176.1"/>
    <property type="molecule type" value="Genomic_DNA"/>
</dbReference>
<protein>
    <submittedName>
        <fullName evidence="2">Uncharacterized protein</fullName>
    </submittedName>
</protein>
<dbReference type="AlphaFoldDB" id="A0A9D4I0T2"/>
<name>A0A9D4I0T2_DREPO</name>
<gene>
    <name evidence="2" type="ORF">DPMN_044804</name>
</gene>
<dbReference type="InterPro" id="IPR050927">
    <property type="entry name" value="TRPM"/>
</dbReference>
<comment type="caution">
    <text evidence="2">The sequence shown here is derived from an EMBL/GenBank/DDBJ whole genome shotgun (WGS) entry which is preliminary data.</text>
</comment>
<dbReference type="Proteomes" id="UP000828390">
    <property type="component" value="Unassembled WGS sequence"/>
</dbReference>
<evidence type="ECO:0000256" key="1">
    <source>
        <dbReference type="SAM" id="SignalP"/>
    </source>
</evidence>
<dbReference type="GO" id="GO:0099604">
    <property type="term" value="F:ligand-gated calcium channel activity"/>
    <property type="evidence" value="ECO:0007669"/>
    <property type="project" value="TreeGrafter"/>
</dbReference>
<feature type="signal peptide" evidence="1">
    <location>
        <begin position="1"/>
        <end position="17"/>
    </location>
</feature>
<dbReference type="PANTHER" id="PTHR13800:SF12">
    <property type="entry name" value="TRANSIENT RECEPTOR POTENTIAL CATION CHANNEL SUBFAMILY M MEMBER-LIKE 2"/>
    <property type="match status" value="1"/>
</dbReference>
<proteinExistence type="predicted"/>
<organism evidence="2 3">
    <name type="scientific">Dreissena polymorpha</name>
    <name type="common">Zebra mussel</name>
    <name type="synonym">Mytilus polymorpha</name>
    <dbReference type="NCBI Taxonomy" id="45954"/>
    <lineage>
        <taxon>Eukaryota</taxon>
        <taxon>Metazoa</taxon>
        <taxon>Spiralia</taxon>
        <taxon>Lophotrochozoa</taxon>
        <taxon>Mollusca</taxon>
        <taxon>Bivalvia</taxon>
        <taxon>Autobranchia</taxon>
        <taxon>Heteroconchia</taxon>
        <taxon>Euheterodonta</taxon>
        <taxon>Imparidentia</taxon>
        <taxon>Neoheterodontei</taxon>
        <taxon>Myida</taxon>
        <taxon>Dreissenoidea</taxon>
        <taxon>Dreissenidae</taxon>
        <taxon>Dreissena</taxon>
    </lineage>
</organism>
<dbReference type="PANTHER" id="PTHR13800">
    <property type="entry name" value="TRANSIENT RECEPTOR POTENTIAL CATION CHANNEL, SUBFAMILY M, MEMBER 6"/>
    <property type="match status" value="1"/>
</dbReference>
<dbReference type="GO" id="GO:0005886">
    <property type="term" value="C:plasma membrane"/>
    <property type="evidence" value="ECO:0007669"/>
    <property type="project" value="TreeGrafter"/>
</dbReference>